<feature type="region of interest" description="Disordered" evidence="1">
    <location>
        <begin position="917"/>
        <end position="939"/>
    </location>
</feature>
<feature type="region of interest" description="Disordered" evidence="1">
    <location>
        <begin position="351"/>
        <end position="377"/>
    </location>
</feature>
<proteinExistence type="predicted"/>
<feature type="region of interest" description="Disordered" evidence="1">
    <location>
        <begin position="276"/>
        <end position="301"/>
    </location>
</feature>
<feature type="region of interest" description="Disordered" evidence="1">
    <location>
        <begin position="397"/>
        <end position="424"/>
    </location>
</feature>
<feature type="compositionally biased region" description="Low complexity" evidence="1">
    <location>
        <begin position="351"/>
        <end position="369"/>
    </location>
</feature>
<name>A0AAE1A1M2_9GAST</name>
<evidence type="ECO:0000313" key="2">
    <source>
        <dbReference type="EMBL" id="KAK3778986.1"/>
    </source>
</evidence>
<feature type="compositionally biased region" description="Basic and acidic residues" evidence="1">
    <location>
        <begin position="917"/>
        <end position="928"/>
    </location>
</feature>
<organism evidence="2 3">
    <name type="scientific">Elysia crispata</name>
    <name type="common">lettuce slug</name>
    <dbReference type="NCBI Taxonomy" id="231223"/>
    <lineage>
        <taxon>Eukaryota</taxon>
        <taxon>Metazoa</taxon>
        <taxon>Spiralia</taxon>
        <taxon>Lophotrochozoa</taxon>
        <taxon>Mollusca</taxon>
        <taxon>Gastropoda</taxon>
        <taxon>Heterobranchia</taxon>
        <taxon>Euthyneura</taxon>
        <taxon>Panpulmonata</taxon>
        <taxon>Sacoglossa</taxon>
        <taxon>Placobranchoidea</taxon>
        <taxon>Plakobranchidae</taxon>
        <taxon>Elysia</taxon>
    </lineage>
</organism>
<comment type="caution">
    <text evidence="2">The sequence shown here is derived from an EMBL/GenBank/DDBJ whole genome shotgun (WGS) entry which is preliminary data.</text>
</comment>
<feature type="region of interest" description="Disordered" evidence="1">
    <location>
        <begin position="468"/>
        <end position="490"/>
    </location>
</feature>
<dbReference type="Proteomes" id="UP001283361">
    <property type="component" value="Unassembled WGS sequence"/>
</dbReference>
<keyword evidence="3" id="KW-1185">Reference proteome</keyword>
<reference evidence="2" key="1">
    <citation type="journal article" date="2023" name="G3 (Bethesda)">
        <title>A reference genome for the long-term kleptoplast-retaining sea slug Elysia crispata morphotype clarki.</title>
        <authorList>
            <person name="Eastman K.E."/>
            <person name="Pendleton A.L."/>
            <person name="Shaikh M.A."/>
            <person name="Suttiyut T."/>
            <person name="Ogas R."/>
            <person name="Tomko P."/>
            <person name="Gavelis G."/>
            <person name="Widhalm J.R."/>
            <person name="Wisecaver J.H."/>
        </authorList>
    </citation>
    <scope>NUCLEOTIDE SEQUENCE</scope>
    <source>
        <strain evidence="2">ECLA1</strain>
    </source>
</reference>
<feature type="region of interest" description="Disordered" evidence="1">
    <location>
        <begin position="1"/>
        <end position="96"/>
    </location>
</feature>
<gene>
    <name evidence="2" type="ORF">RRG08_034246</name>
</gene>
<accession>A0AAE1A1M2</accession>
<sequence>MSKKREEEAGEYQMRLSEGGDGVAGEGRDWGKDKRKIKRSKSTVITQNSQAKTSLISQRRAGRGRGRPQTCLKCPSTSSNKFASPVAHSLNPESKNAANGMTLDTFTWRMSLSNKGIPTPSHESFTEKDQHLSLTQIDCNLPQRSIQAKGSKMPVAVRLFQQSILPPNESQTQVSAQRPTWNKTCIPDATVFTVAGTQSWASSPMRAAAPMQHSTPFNSKPLAAATYSRPFSYSDCVKKQSNMPTEKIGPANVEGNVIPMEETFDRSEQMQNVLKEGQSWPIRRGNKEPSADSEKFSGGSSQAMGMALKSEFGKISWGKNFWTRSNKLDELMPAPTMDDWVRLRKANLNKSLDSSKSTSISGSFNTSVSDGSSDNQVSKFDKYPRAAFVKGGNRIIDDTPHSKVEKSDEKLSISNKPEGSNACRLSGETKQYKEKTLHFERGNLSRTESNGSLAQMLNQLSLTESQQSQSGTLCEGEIQSTDKRSSPVLKNENSCQSFGLGQTASNSQYCSTGQTASNSQYCSTGQTASNSQYCSTGQTASNSQYCSTGPTSGSNDPNFIPNTTSDIENKALPGTIPGSSFPAGNDVQQMALSLQQQQQQLMLMFLQTHMMMMASAHSVQKVDNPVQNSNTNIVGPSSDPSSENSLGPLSKAPLLDSKVSNTVTKETVNRPSQTVWEAKTEFKKRPKRAMLNKLLIASQSTPSQRKDCEGKTSKQKLSDQEIQKVLAKLSDLSCGEKFVKMTSKAEKPECRQRVTIKRDSMAKNKDKIQTNLLVEEEENWVDGIEVESITAPLRNTKSALRHRALDYHFHSVTAENQKGISGCKIQSPNSLNSLNSEETEFSGKKVNTILKRVPDLISRPTGLESEYISPVNIVSKEGDSAVYCWRSLRKPTTCMKWKRCGGVVKDGIEPSKAAEYIDNKDLKPEDRKARSKKKPDNPTRLMKAALGEIKNSNRKSRSRSVSPRRMCADSDSYLKKLTNACDLDIPLFNRTAKAQDPQKIQAQTQLEPYRFGRYCLSPMPSLPTSTELCKHISYSKMSEVPLVKNLCEMHTSDTKYLSVYPSGIESTIAGSKILRLPTMPLLSASKMMPKLN</sequence>
<feature type="compositionally biased region" description="Polar residues" evidence="1">
    <location>
        <begin position="42"/>
        <end position="57"/>
    </location>
</feature>
<feature type="compositionally biased region" description="Polar residues" evidence="1">
    <location>
        <begin position="658"/>
        <end position="672"/>
    </location>
</feature>
<feature type="compositionally biased region" description="Basic and acidic residues" evidence="1">
    <location>
        <begin position="285"/>
        <end position="295"/>
    </location>
</feature>
<dbReference type="EMBL" id="JAWDGP010002890">
    <property type="protein sequence ID" value="KAK3778986.1"/>
    <property type="molecule type" value="Genomic_DNA"/>
</dbReference>
<evidence type="ECO:0000313" key="3">
    <source>
        <dbReference type="Proteomes" id="UP001283361"/>
    </source>
</evidence>
<dbReference type="AlphaFoldDB" id="A0AAE1A1M2"/>
<feature type="compositionally biased region" description="Basic and acidic residues" evidence="1">
    <location>
        <begin position="397"/>
        <end position="411"/>
    </location>
</feature>
<evidence type="ECO:0000256" key="1">
    <source>
        <dbReference type="SAM" id="MobiDB-lite"/>
    </source>
</evidence>
<protein>
    <submittedName>
        <fullName evidence="2">Uncharacterized protein</fullName>
    </submittedName>
</protein>
<feature type="compositionally biased region" description="Polar residues" evidence="1">
    <location>
        <begin position="625"/>
        <end position="647"/>
    </location>
</feature>
<feature type="region of interest" description="Disordered" evidence="1">
    <location>
        <begin position="625"/>
        <end position="672"/>
    </location>
</feature>